<keyword evidence="2" id="KW-0813">Transport</keyword>
<dbReference type="EMBL" id="JAPQKN010000009">
    <property type="protein sequence ID" value="KAJ5150356.1"/>
    <property type="molecule type" value="Genomic_DNA"/>
</dbReference>
<feature type="transmembrane region" description="Helical" evidence="7">
    <location>
        <begin position="341"/>
        <end position="359"/>
    </location>
</feature>
<proteinExistence type="predicted"/>
<dbReference type="OrthoDB" id="10021397at2759"/>
<evidence type="ECO:0000313" key="10">
    <source>
        <dbReference type="Proteomes" id="UP001149163"/>
    </source>
</evidence>
<dbReference type="PROSITE" id="PS50850">
    <property type="entry name" value="MFS"/>
    <property type="match status" value="1"/>
</dbReference>
<dbReference type="SUPFAM" id="SSF103473">
    <property type="entry name" value="MFS general substrate transporter"/>
    <property type="match status" value="1"/>
</dbReference>
<dbReference type="AlphaFoldDB" id="A0A9W9HK17"/>
<dbReference type="InterPro" id="IPR011701">
    <property type="entry name" value="MFS"/>
</dbReference>
<dbReference type="GO" id="GO:0022857">
    <property type="term" value="F:transmembrane transporter activity"/>
    <property type="evidence" value="ECO:0007669"/>
    <property type="project" value="InterPro"/>
</dbReference>
<dbReference type="Pfam" id="PF07690">
    <property type="entry name" value="MFS_1"/>
    <property type="match status" value="1"/>
</dbReference>
<dbReference type="GeneID" id="81432104"/>
<accession>A0A9W9HK17</accession>
<evidence type="ECO:0000256" key="3">
    <source>
        <dbReference type="ARBA" id="ARBA00022692"/>
    </source>
</evidence>
<feature type="transmembrane region" description="Helical" evidence="7">
    <location>
        <begin position="402"/>
        <end position="423"/>
    </location>
</feature>
<dbReference type="Proteomes" id="UP001149163">
    <property type="component" value="Unassembled WGS sequence"/>
</dbReference>
<dbReference type="FunFam" id="1.20.1250.20:FF:000196">
    <property type="entry name" value="MFS toxin efflux pump (AflT)"/>
    <property type="match status" value="1"/>
</dbReference>
<dbReference type="InterPro" id="IPR036259">
    <property type="entry name" value="MFS_trans_sf"/>
</dbReference>
<feature type="transmembrane region" description="Helical" evidence="7">
    <location>
        <begin position="301"/>
        <end position="321"/>
    </location>
</feature>
<feature type="transmembrane region" description="Helical" evidence="7">
    <location>
        <begin position="539"/>
        <end position="560"/>
    </location>
</feature>
<protein>
    <submittedName>
        <fullName evidence="9">Major facilitator superfamily domain general substrate transporter</fullName>
    </submittedName>
</protein>
<feature type="compositionally biased region" description="Basic and acidic residues" evidence="6">
    <location>
        <begin position="1"/>
        <end position="20"/>
    </location>
</feature>
<name>A0A9W9HK17_9EURO</name>
<dbReference type="Gene3D" id="1.20.1720.10">
    <property type="entry name" value="Multidrug resistance protein D"/>
    <property type="match status" value="1"/>
</dbReference>
<reference evidence="9" key="2">
    <citation type="journal article" date="2023" name="IMA Fungus">
        <title>Comparative genomic study of the Penicillium genus elucidates a diverse pangenome and 15 lateral gene transfer events.</title>
        <authorList>
            <person name="Petersen C."/>
            <person name="Sorensen T."/>
            <person name="Nielsen M.R."/>
            <person name="Sondergaard T.E."/>
            <person name="Sorensen J.L."/>
            <person name="Fitzpatrick D.A."/>
            <person name="Frisvad J.C."/>
            <person name="Nielsen K.L."/>
        </authorList>
    </citation>
    <scope>NUCLEOTIDE SEQUENCE</scope>
    <source>
        <strain evidence="9">IBT 26290</strain>
    </source>
</reference>
<evidence type="ECO:0000256" key="2">
    <source>
        <dbReference type="ARBA" id="ARBA00022448"/>
    </source>
</evidence>
<sequence length="583" mass="62000">MVAALEKEVPGDTETSKEIPTDSSDNEQPAPSEETDPKMEYPQGLTLVLLAGASIMGVFLISLDQVSESFPDARGNVNPINPTITNTPRQTIVGTAVPKITDEFHGLYDVSWYAAAYFMTFGGLEATWGKAFRYFDLKYTFILSMIIFEIGSLICGAAPTSKALIVGRAIAGWGGAGISVGGTSIVALSTPPKTRPILMGVIGLTYGLAAVLGPLIGGAFTDKVTWRWCFYINLPIGGLAALLVLFFFHLPSAAKPPQVSLKEKLLQLDPVGVVLAMGAITCILLGLQYGGNTHPWNSSEVIGLLVGFVLITIALIGWEIYLDEYAMLQPRLFKRRSLWSVAPYQFFFMGDLILILYYLPIYFQSIKGASPIESGVDNLPMVISVAIFCVVGGVAVSKTGHAAPTMLVGSAMATIGIGLLYTLDMDTASGKWIGYQILAGSAIAFSVQNGLNIAQANVGPEDIPAVTANLYFFQTVGGAFTTSSGQAAFINRLYANLPLTAPGVDAALVGATGATELRDVFTSEQLPGILLAYMRGLKATFGVAIGMSGFAFLSTFIIPWSRLPTHAPAKDSEKDEAPPMAMP</sequence>
<dbReference type="PANTHER" id="PTHR23501:SF177">
    <property type="entry name" value="MAJOR FACILITATOR SUPERFAMILY (MFS) PROFILE DOMAIN-CONTAINING PROTEIN-RELATED"/>
    <property type="match status" value="1"/>
</dbReference>
<keyword evidence="5 7" id="KW-0472">Membrane</keyword>
<feature type="transmembrane region" description="Helical" evidence="7">
    <location>
        <begin position="170"/>
        <end position="190"/>
    </location>
</feature>
<comment type="subcellular location">
    <subcellularLocation>
        <location evidence="1">Membrane</location>
        <topology evidence="1">Multi-pass membrane protein</topology>
    </subcellularLocation>
</comment>
<feature type="transmembrane region" description="Helical" evidence="7">
    <location>
        <begin position="228"/>
        <end position="250"/>
    </location>
</feature>
<feature type="transmembrane region" description="Helical" evidence="7">
    <location>
        <begin position="270"/>
        <end position="289"/>
    </location>
</feature>
<evidence type="ECO:0000313" key="9">
    <source>
        <dbReference type="EMBL" id="KAJ5150356.1"/>
    </source>
</evidence>
<evidence type="ECO:0000256" key="5">
    <source>
        <dbReference type="ARBA" id="ARBA00023136"/>
    </source>
</evidence>
<feature type="domain" description="Major facilitator superfamily (MFS) profile" evidence="8">
    <location>
        <begin position="50"/>
        <end position="583"/>
    </location>
</feature>
<feature type="region of interest" description="Disordered" evidence="6">
    <location>
        <begin position="1"/>
        <end position="39"/>
    </location>
</feature>
<evidence type="ECO:0000256" key="4">
    <source>
        <dbReference type="ARBA" id="ARBA00022989"/>
    </source>
</evidence>
<keyword evidence="10" id="KW-1185">Reference proteome</keyword>
<gene>
    <name evidence="9" type="ORF">N7482_010814</name>
</gene>
<dbReference type="PANTHER" id="PTHR23501">
    <property type="entry name" value="MAJOR FACILITATOR SUPERFAMILY"/>
    <property type="match status" value="1"/>
</dbReference>
<evidence type="ECO:0000256" key="7">
    <source>
        <dbReference type="SAM" id="Phobius"/>
    </source>
</evidence>
<evidence type="ECO:0000256" key="1">
    <source>
        <dbReference type="ARBA" id="ARBA00004141"/>
    </source>
</evidence>
<dbReference type="FunFam" id="1.20.1720.10:FF:000012">
    <property type="entry name" value="MFS toxin efflux pump (AflT)"/>
    <property type="match status" value="1"/>
</dbReference>
<reference evidence="9" key="1">
    <citation type="submission" date="2022-11" db="EMBL/GenBank/DDBJ databases">
        <authorList>
            <person name="Petersen C."/>
        </authorList>
    </citation>
    <scope>NUCLEOTIDE SEQUENCE</scope>
    <source>
        <strain evidence="9">IBT 26290</strain>
    </source>
</reference>
<dbReference type="Gene3D" id="1.20.1250.20">
    <property type="entry name" value="MFS general substrate transporter like domains"/>
    <property type="match status" value="1"/>
</dbReference>
<evidence type="ECO:0000256" key="6">
    <source>
        <dbReference type="SAM" id="MobiDB-lite"/>
    </source>
</evidence>
<organism evidence="9 10">
    <name type="scientific">Penicillium canariense</name>
    <dbReference type="NCBI Taxonomy" id="189055"/>
    <lineage>
        <taxon>Eukaryota</taxon>
        <taxon>Fungi</taxon>
        <taxon>Dikarya</taxon>
        <taxon>Ascomycota</taxon>
        <taxon>Pezizomycotina</taxon>
        <taxon>Eurotiomycetes</taxon>
        <taxon>Eurotiomycetidae</taxon>
        <taxon>Eurotiales</taxon>
        <taxon>Aspergillaceae</taxon>
        <taxon>Penicillium</taxon>
    </lineage>
</organism>
<feature type="transmembrane region" description="Helical" evidence="7">
    <location>
        <begin position="196"/>
        <end position="216"/>
    </location>
</feature>
<comment type="caution">
    <text evidence="9">The sequence shown here is derived from an EMBL/GenBank/DDBJ whole genome shotgun (WGS) entry which is preliminary data.</text>
</comment>
<dbReference type="InterPro" id="IPR020846">
    <property type="entry name" value="MFS_dom"/>
</dbReference>
<dbReference type="GO" id="GO:0005886">
    <property type="term" value="C:plasma membrane"/>
    <property type="evidence" value="ECO:0007669"/>
    <property type="project" value="TreeGrafter"/>
</dbReference>
<feature type="transmembrane region" description="Helical" evidence="7">
    <location>
        <begin position="379"/>
        <end position="396"/>
    </location>
</feature>
<dbReference type="RefSeq" id="XP_056538129.1">
    <property type="nucleotide sequence ID" value="XM_056692928.1"/>
</dbReference>
<dbReference type="CDD" id="cd17502">
    <property type="entry name" value="MFS_Azr1_MDR_like"/>
    <property type="match status" value="1"/>
</dbReference>
<keyword evidence="4 7" id="KW-1133">Transmembrane helix</keyword>
<feature type="transmembrane region" description="Helical" evidence="7">
    <location>
        <begin position="44"/>
        <end position="63"/>
    </location>
</feature>
<evidence type="ECO:0000259" key="8">
    <source>
        <dbReference type="PROSITE" id="PS50850"/>
    </source>
</evidence>
<keyword evidence="3 7" id="KW-0812">Transmembrane</keyword>
<feature type="transmembrane region" description="Helical" evidence="7">
    <location>
        <begin position="139"/>
        <end position="158"/>
    </location>
</feature>